<reference evidence="11 12" key="1">
    <citation type="submission" date="2019-08" db="EMBL/GenBank/DDBJ databases">
        <title>Complete genome sequence of Kushneria sp. YCWA18, a halophilic phosphate-solubilizing bacterium isolated from Daqiao saltern in China.</title>
        <authorList>
            <person name="Du G.-X."/>
            <person name="Qu L.-Y."/>
        </authorList>
    </citation>
    <scope>NUCLEOTIDE SEQUENCE [LARGE SCALE GENOMIC DNA]</scope>
    <source>
        <strain evidence="11 12">YCWA18</strain>
    </source>
</reference>
<evidence type="ECO:0000256" key="6">
    <source>
        <dbReference type="ARBA" id="ARBA00023163"/>
    </source>
</evidence>
<evidence type="ECO:0000313" key="12">
    <source>
        <dbReference type="Proteomes" id="UP000322553"/>
    </source>
</evidence>
<keyword evidence="6" id="KW-0804">Transcription</keyword>
<dbReference type="Proteomes" id="UP000322553">
    <property type="component" value="Chromosome"/>
</dbReference>
<evidence type="ECO:0000313" key="11">
    <source>
        <dbReference type="EMBL" id="QEL11220.1"/>
    </source>
</evidence>
<proteinExistence type="inferred from homology"/>
<feature type="compositionally biased region" description="Polar residues" evidence="9">
    <location>
        <begin position="13"/>
        <end position="25"/>
    </location>
</feature>
<dbReference type="SUPFAM" id="SSF101498">
    <property type="entry name" value="Anti-sigma factor FlgM"/>
    <property type="match status" value="1"/>
</dbReference>
<dbReference type="AlphaFoldDB" id="A0A5C0ZX29"/>
<accession>A0A5C0ZX29</accession>
<dbReference type="InterPro" id="IPR031316">
    <property type="entry name" value="FlgM_C"/>
</dbReference>
<evidence type="ECO:0000256" key="9">
    <source>
        <dbReference type="SAM" id="MobiDB-lite"/>
    </source>
</evidence>
<keyword evidence="11" id="KW-0282">Flagellum</keyword>
<keyword evidence="4" id="KW-1005">Bacterial flagellum biogenesis</keyword>
<evidence type="ECO:0000256" key="8">
    <source>
        <dbReference type="ARBA" id="ARBA00030117"/>
    </source>
</evidence>
<gene>
    <name evidence="11" type="primary">flgM</name>
    <name evidence="11" type="ORF">FY550_08765</name>
</gene>
<keyword evidence="11" id="KW-0966">Cell projection</keyword>
<dbReference type="NCBIfam" id="TIGR03824">
    <property type="entry name" value="FlgM_jcvi"/>
    <property type="match status" value="1"/>
</dbReference>
<dbReference type="OrthoDB" id="5298032at2"/>
<comment type="similarity">
    <text evidence="1">Belongs to the FlgM family.</text>
</comment>
<feature type="domain" description="Anti-sigma-28 factor FlgM C-terminal" evidence="10">
    <location>
        <begin position="42"/>
        <end position="88"/>
    </location>
</feature>
<keyword evidence="3" id="KW-0678">Repressor</keyword>
<dbReference type="Pfam" id="PF04316">
    <property type="entry name" value="FlgM"/>
    <property type="match status" value="1"/>
</dbReference>
<dbReference type="KEGG" id="kuy:FY550_08765"/>
<dbReference type="EMBL" id="CP043420">
    <property type="protein sequence ID" value="QEL11220.1"/>
    <property type="molecule type" value="Genomic_DNA"/>
</dbReference>
<evidence type="ECO:0000256" key="4">
    <source>
        <dbReference type="ARBA" id="ARBA00022795"/>
    </source>
</evidence>
<evidence type="ECO:0000256" key="5">
    <source>
        <dbReference type="ARBA" id="ARBA00023015"/>
    </source>
</evidence>
<keyword evidence="5" id="KW-0805">Transcription regulation</keyword>
<sequence>MLERTVKVKIDSSTNITHIQTGTTRDTQRGSGDKSATQVSEVSSSWKPSSASDASRDIDTAKVDEIRQAIRDGSFEIRSDRIADGLIQSAQELIGDQS</sequence>
<evidence type="ECO:0000256" key="7">
    <source>
        <dbReference type="ARBA" id="ARBA00024739"/>
    </source>
</evidence>
<evidence type="ECO:0000256" key="2">
    <source>
        <dbReference type="ARBA" id="ARBA00017823"/>
    </source>
</evidence>
<dbReference type="GO" id="GO:0045892">
    <property type="term" value="P:negative regulation of DNA-templated transcription"/>
    <property type="evidence" value="ECO:0007669"/>
    <property type="project" value="InterPro"/>
</dbReference>
<feature type="compositionally biased region" description="Low complexity" evidence="9">
    <location>
        <begin position="40"/>
        <end position="53"/>
    </location>
</feature>
<dbReference type="GO" id="GO:0044781">
    <property type="term" value="P:bacterial-type flagellum organization"/>
    <property type="evidence" value="ECO:0007669"/>
    <property type="project" value="UniProtKB-KW"/>
</dbReference>
<dbReference type="InterPro" id="IPR007412">
    <property type="entry name" value="FlgM"/>
</dbReference>
<organism evidence="11 12">
    <name type="scientific">Kushneria phosphatilytica</name>
    <dbReference type="NCBI Taxonomy" id="657387"/>
    <lineage>
        <taxon>Bacteria</taxon>
        <taxon>Pseudomonadati</taxon>
        <taxon>Pseudomonadota</taxon>
        <taxon>Gammaproteobacteria</taxon>
        <taxon>Oceanospirillales</taxon>
        <taxon>Halomonadaceae</taxon>
        <taxon>Kushneria</taxon>
    </lineage>
</organism>
<keyword evidence="12" id="KW-1185">Reference proteome</keyword>
<comment type="function">
    <text evidence="7">Responsible for the coupling of flagellin expression to flagellar assembly by preventing expression of the flagellin genes when a component of the middle class of proteins is defective. It negatively regulates flagellar genes by inhibiting the activity of FliA by directly binding to FliA.</text>
</comment>
<keyword evidence="11" id="KW-0969">Cilium</keyword>
<dbReference type="InterPro" id="IPR035890">
    <property type="entry name" value="Anti-sigma-28_factor_FlgM_sf"/>
</dbReference>
<protein>
    <recommendedName>
        <fullName evidence="2">Negative regulator of flagellin synthesis</fullName>
    </recommendedName>
    <alternativeName>
        <fullName evidence="8">Anti-sigma-28 factor</fullName>
    </alternativeName>
</protein>
<evidence type="ECO:0000256" key="1">
    <source>
        <dbReference type="ARBA" id="ARBA00005322"/>
    </source>
</evidence>
<name>A0A5C0ZX29_9GAMM</name>
<evidence type="ECO:0000256" key="3">
    <source>
        <dbReference type="ARBA" id="ARBA00022491"/>
    </source>
</evidence>
<feature type="region of interest" description="Disordered" evidence="9">
    <location>
        <begin position="13"/>
        <end position="60"/>
    </location>
</feature>
<evidence type="ECO:0000259" key="10">
    <source>
        <dbReference type="Pfam" id="PF04316"/>
    </source>
</evidence>